<feature type="signal peptide" evidence="1">
    <location>
        <begin position="1"/>
        <end position="24"/>
    </location>
</feature>
<dbReference type="InterPro" id="IPR036179">
    <property type="entry name" value="Ig-like_dom_sf"/>
</dbReference>
<dbReference type="Proteomes" id="UP000319801">
    <property type="component" value="Unassembled WGS sequence"/>
</dbReference>
<sequence>MAKNSGPIICLVHAELALICPAYAAVWPGGREGEGQGLEIPDPEHIDYIKQEVRSVINSTVALHCGTAMPTLFIWVFSKTESDSNEAIAYNYGLGPKTLPLADTLGDPFLAANTSSLLIMRIKAEAGGFYTCQALYDTEKGPRVTFYYTRLSLQAQQSPA</sequence>
<dbReference type="AlphaFoldDB" id="A0A556V279"/>
<evidence type="ECO:0000256" key="1">
    <source>
        <dbReference type="SAM" id="SignalP"/>
    </source>
</evidence>
<organism evidence="2 3">
    <name type="scientific">Bagarius yarrelli</name>
    <name type="common">Goonch</name>
    <name type="synonym">Bagrus yarrelli</name>
    <dbReference type="NCBI Taxonomy" id="175774"/>
    <lineage>
        <taxon>Eukaryota</taxon>
        <taxon>Metazoa</taxon>
        <taxon>Chordata</taxon>
        <taxon>Craniata</taxon>
        <taxon>Vertebrata</taxon>
        <taxon>Euteleostomi</taxon>
        <taxon>Actinopterygii</taxon>
        <taxon>Neopterygii</taxon>
        <taxon>Teleostei</taxon>
        <taxon>Ostariophysi</taxon>
        <taxon>Siluriformes</taxon>
        <taxon>Sisoridae</taxon>
        <taxon>Sisorinae</taxon>
        <taxon>Bagarius</taxon>
    </lineage>
</organism>
<evidence type="ECO:0000313" key="2">
    <source>
        <dbReference type="EMBL" id="TSR87290.1"/>
    </source>
</evidence>
<feature type="chain" id="PRO_5021820990" description="Ig-like domain-containing protein" evidence="1">
    <location>
        <begin position="25"/>
        <end position="160"/>
    </location>
</feature>
<dbReference type="EMBL" id="VCAZ01000097">
    <property type="protein sequence ID" value="TSR87290.1"/>
    <property type="molecule type" value="Genomic_DNA"/>
</dbReference>
<proteinExistence type="predicted"/>
<dbReference type="SUPFAM" id="SSF48726">
    <property type="entry name" value="Immunoglobulin"/>
    <property type="match status" value="1"/>
</dbReference>
<keyword evidence="1" id="KW-0732">Signal</keyword>
<accession>A0A556V279</accession>
<evidence type="ECO:0000313" key="3">
    <source>
        <dbReference type="Proteomes" id="UP000319801"/>
    </source>
</evidence>
<dbReference type="OrthoDB" id="9442762at2759"/>
<comment type="caution">
    <text evidence="2">The sequence shown here is derived from an EMBL/GenBank/DDBJ whole genome shotgun (WGS) entry which is preliminary data.</text>
</comment>
<keyword evidence="3" id="KW-1185">Reference proteome</keyword>
<name>A0A556V279_BAGYA</name>
<reference evidence="2 3" key="1">
    <citation type="journal article" date="2019" name="Genome Biol. Evol.">
        <title>Whole-Genome Sequencing of the Giant Devil Catfish, Bagarius yarrelli.</title>
        <authorList>
            <person name="Jiang W."/>
            <person name="Lv Y."/>
            <person name="Cheng L."/>
            <person name="Yang K."/>
            <person name="Chao B."/>
            <person name="Wang X."/>
            <person name="Li Y."/>
            <person name="Pan X."/>
            <person name="You X."/>
            <person name="Zhang Y."/>
            <person name="Yang J."/>
            <person name="Li J."/>
            <person name="Zhang X."/>
            <person name="Liu S."/>
            <person name="Sun C."/>
            <person name="Yang J."/>
            <person name="Shi Q."/>
        </authorList>
    </citation>
    <scope>NUCLEOTIDE SEQUENCE [LARGE SCALE GENOMIC DNA]</scope>
    <source>
        <strain evidence="2">JWS20170419001</strain>
        <tissue evidence="2">Muscle</tissue>
    </source>
</reference>
<evidence type="ECO:0008006" key="4">
    <source>
        <dbReference type="Google" id="ProtNLM"/>
    </source>
</evidence>
<gene>
    <name evidence="2" type="ORF">Baya_11913</name>
</gene>
<protein>
    <recommendedName>
        <fullName evidence="4">Ig-like domain-containing protein</fullName>
    </recommendedName>
</protein>